<evidence type="ECO:0008006" key="4">
    <source>
        <dbReference type="Google" id="ProtNLM"/>
    </source>
</evidence>
<sequence>MRRTRRLVLSVAALGLALGASGCAYTNPVQTHEFYQSSDGTNANLEQSGSVTAGVRNAVVVVDADGAATFSGSVANYTAEEITVELEGLVEGAVVFSTQVAVPAGDVVELGSGPDQQAVSIGELDVAPGELMDLAVSWDGESTEITMPVTDNTLGYFEQGAAEE</sequence>
<comment type="caution">
    <text evidence="2">The sequence shown here is derived from an EMBL/GenBank/DDBJ whole genome shotgun (WGS) entry which is preliminary data.</text>
</comment>
<feature type="chain" id="PRO_5038564266" description="Lipoprotein" evidence="1">
    <location>
        <begin position="27"/>
        <end position="164"/>
    </location>
</feature>
<reference evidence="2" key="1">
    <citation type="journal article" date="2021" name="PeerJ">
        <title>Extensive microbial diversity within the chicken gut microbiome revealed by metagenomics and culture.</title>
        <authorList>
            <person name="Gilroy R."/>
            <person name="Ravi A."/>
            <person name="Getino M."/>
            <person name="Pursley I."/>
            <person name="Horton D.L."/>
            <person name="Alikhan N.F."/>
            <person name="Baker D."/>
            <person name="Gharbi K."/>
            <person name="Hall N."/>
            <person name="Watson M."/>
            <person name="Adriaenssens E.M."/>
            <person name="Foster-Nyarko E."/>
            <person name="Jarju S."/>
            <person name="Secka A."/>
            <person name="Antonio M."/>
            <person name="Oren A."/>
            <person name="Chaudhuri R.R."/>
            <person name="La Ragione R."/>
            <person name="Hildebrand F."/>
            <person name="Pallen M.J."/>
        </authorList>
    </citation>
    <scope>NUCLEOTIDE SEQUENCE</scope>
    <source>
        <strain evidence="2">ChiHjej13B12-24818</strain>
    </source>
</reference>
<keyword evidence="1" id="KW-0732">Signal</keyword>
<gene>
    <name evidence="2" type="ORF">H9786_06275</name>
</gene>
<evidence type="ECO:0000313" key="2">
    <source>
        <dbReference type="EMBL" id="HJB10123.1"/>
    </source>
</evidence>
<protein>
    <recommendedName>
        <fullName evidence="4">Lipoprotein</fullName>
    </recommendedName>
</protein>
<feature type="signal peptide" evidence="1">
    <location>
        <begin position="1"/>
        <end position="26"/>
    </location>
</feature>
<organism evidence="2 3">
    <name type="scientific">Candidatus Brachybacterium merdavium</name>
    <dbReference type="NCBI Taxonomy" id="2838513"/>
    <lineage>
        <taxon>Bacteria</taxon>
        <taxon>Bacillati</taxon>
        <taxon>Actinomycetota</taxon>
        <taxon>Actinomycetes</taxon>
        <taxon>Micrococcales</taxon>
        <taxon>Dermabacteraceae</taxon>
        <taxon>Brachybacterium</taxon>
    </lineage>
</organism>
<evidence type="ECO:0000256" key="1">
    <source>
        <dbReference type="SAM" id="SignalP"/>
    </source>
</evidence>
<dbReference type="AlphaFoldDB" id="A0A9D2LCN9"/>
<proteinExistence type="predicted"/>
<dbReference type="EMBL" id="DWZH01000042">
    <property type="protein sequence ID" value="HJB10123.1"/>
    <property type="molecule type" value="Genomic_DNA"/>
</dbReference>
<accession>A0A9D2LCN9</accession>
<dbReference type="Proteomes" id="UP000823823">
    <property type="component" value="Unassembled WGS sequence"/>
</dbReference>
<reference evidence="2" key="2">
    <citation type="submission" date="2021-04" db="EMBL/GenBank/DDBJ databases">
        <authorList>
            <person name="Gilroy R."/>
        </authorList>
    </citation>
    <scope>NUCLEOTIDE SEQUENCE</scope>
    <source>
        <strain evidence="2">ChiHjej13B12-24818</strain>
    </source>
</reference>
<evidence type="ECO:0000313" key="3">
    <source>
        <dbReference type="Proteomes" id="UP000823823"/>
    </source>
</evidence>
<name>A0A9D2LCN9_9MICO</name>
<dbReference type="PROSITE" id="PS51257">
    <property type="entry name" value="PROKAR_LIPOPROTEIN"/>
    <property type="match status" value="1"/>
</dbReference>